<dbReference type="PROSITE" id="PS50255">
    <property type="entry name" value="CYTOCHROME_B5_2"/>
    <property type="match status" value="1"/>
</dbReference>
<organism evidence="16 17">
    <name type="scientific">Paramuricea clavata</name>
    <name type="common">Red gorgonian</name>
    <name type="synonym">Violescent sea-whip</name>
    <dbReference type="NCBI Taxonomy" id="317549"/>
    <lineage>
        <taxon>Eukaryota</taxon>
        <taxon>Metazoa</taxon>
        <taxon>Cnidaria</taxon>
        <taxon>Anthozoa</taxon>
        <taxon>Octocorallia</taxon>
        <taxon>Malacalcyonacea</taxon>
        <taxon>Plexauridae</taxon>
        <taxon>Paramuricea</taxon>
    </lineage>
</organism>
<dbReference type="SMART" id="SM01117">
    <property type="entry name" value="Cyt-b5"/>
    <property type="match status" value="1"/>
</dbReference>
<evidence type="ECO:0000256" key="4">
    <source>
        <dbReference type="ARBA" id="ARBA00022692"/>
    </source>
</evidence>
<dbReference type="PANTHER" id="PTHR19359">
    <property type="entry name" value="CYTOCHROME B5"/>
    <property type="match status" value="1"/>
</dbReference>
<dbReference type="Gene3D" id="3.10.120.10">
    <property type="entry name" value="Cytochrome b5-like heme/steroid binding domain"/>
    <property type="match status" value="1"/>
</dbReference>
<evidence type="ECO:0000256" key="9">
    <source>
        <dbReference type="ARBA" id="ARBA00023004"/>
    </source>
</evidence>
<evidence type="ECO:0000256" key="2">
    <source>
        <dbReference type="ARBA" id="ARBA00022448"/>
    </source>
</evidence>
<evidence type="ECO:0000256" key="8">
    <source>
        <dbReference type="ARBA" id="ARBA00022982"/>
    </source>
</evidence>
<evidence type="ECO:0000256" key="10">
    <source>
        <dbReference type="ARBA" id="ARBA00023136"/>
    </source>
</evidence>
<keyword evidence="6" id="KW-0256">Endoplasmic reticulum</keyword>
<accession>A0A7D9JAZ4</accession>
<comment type="similarity">
    <text evidence="12 14">Belongs to the cytochrome b5 family.</text>
</comment>
<keyword evidence="2" id="KW-0813">Transport</keyword>
<dbReference type="Proteomes" id="UP001152795">
    <property type="component" value="Unassembled WGS sequence"/>
</dbReference>
<comment type="caution">
    <text evidence="16">The sequence shown here is derived from an EMBL/GenBank/DDBJ whole genome shotgun (WGS) entry which is preliminary data.</text>
</comment>
<dbReference type="AlphaFoldDB" id="A0A7D9JAZ4"/>
<dbReference type="Pfam" id="PF00173">
    <property type="entry name" value="Cyt-b5"/>
    <property type="match status" value="1"/>
</dbReference>
<keyword evidence="7" id="KW-0492">Microsome</keyword>
<keyword evidence="14" id="KW-1133">Transmembrane helix</keyword>
<dbReference type="PRINTS" id="PR00363">
    <property type="entry name" value="CYTOCHROMEB5"/>
</dbReference>
<dbReference type="GO" id="GO:0005789">
    <property type="term" value="C:endoplasmic reticulum membrane"/>
    <property type="evidence" value="ECO:0007669"/>
    <property type="project" value="UniProtKB-SubCell"/>
</dbReference>
<keyword evidence="4 14" id="KW-0812">Transmembrane</keyword>
<dbReference type="OrthoDB" id="260519at2759"/>
<evidence type="ECO:0000256" key="12">
    <source>
        <dbReference type="ARBA" id="ARBA00038168"/>
    </source>
</evidence>
<keyword evidence="8" id="KW-0249">Electron transport</keyword>
<dbReference type="GO" id="GO:0020037">
    <property type="term" value="F:heme binding"/>
    <property type="evidence" value="ECO:0007669"/>
    <property type="project" value="UniProtKB-UniRule"/>
</dbReference>
<name>A0A7D9JAZ4_PARCT</name>
<gene>
    <name evidence="16" type="ORF">PACLA_8A053503</name>
</gene>
<dbReference type="PANTHER" id="PTHR19359:SF150">
    <property type="entry name" value="CYTOCHROME B5"/>
    <property type="match status" value="1"/>
</dbReference>
<dbReference type="GO" id="GO:0046872">
    <property type="term" value="F:metal ion binding"/>
    <property type="evidence" value="ECO:0007669"/>
    <property type="project" value="UniProtKB-UniRule"/>
</dbReference>
<dbReference type="InterPro" id="IPR036400">
    <property type="entry name" value="Cyt_B5-like_heme/steroid_sf"/>
</dbReference>
<evidence type="ECO:0000256" key="11">
    <source>
        <dbReference type="ARBA" id="ARBA00037877"/>
    </source>
</evidence>
<evidence type="ECO:0000313" key="16">
    <source>
        <dbReference type="EMBL" id="CAB4025553.1"/>
    </source>
</evidence>
<evidence type="ECO:0000256" key="14">
    <source>
        <dbReference type="RuleBase" id="RU362121"/>
    </source>
</evidence>
<feature type="transmembrane region" description="Helical" evidence="14">
    <location>
        <begin position="105"/>
        <end position="124"/>
    </location>
</feature>
<keyword evidence="3 14" id="KW-0349">Heme</keyword>
<keyword evidence="17" id="KW-1185">Reference proteome</keyword>
<comment type="subcellular location">
    <subcellularLocation>
        <location evidence="1">Endoplasmic reticulum membrane</location>
        <topology evidence="1">Single-pass membrane protein</topology>
        <orientation evidence="1">Cytoplasmic side</orientation>
    </subcellularLocation>
    <subcellularLocation>
        <location evidence="11">Microsome membrane</location>
        <topology evidence="11">Single-pass membrane protein</topology>
        <orientation evidence="11">Cytoplasmic side</orientation>
    </subcellularLocation>
</comment>
<dbReference type="EMBL" id="CACRXK020013671">
    <property type="protein sequence ID" value="CAB4025553.1"/>
    <property type="molecule type" value="Genomic_DNA"/>
</dbReference>
<evidence type="ECO:0000256" key="1">
    <source>
        <dbReference type="ARBA" id="ARBA00004131"/>
    </source>
</evidence>
<feature type="domain" description="Cytochrome b5 heme-binding" evidence="15">
    <location>
        <begin position="5"/>
        <end position="81"/>
    </location>
</feature>
<protein>
    <recommendedName>
        <fullName evidence="13">Cytochrome b5</fullName>
    </recommendedName>
</protein>
<evidence type="ECO:0000313" key="17">
    <source>
        <dbReference type="Proteomes" id="UP001152795"/>
    </source>
</evidence>
<evidence type="ECO:0000256" key="5">
    <source>
        <dbReference type="ARBA" id="ARBA00022723"/>
    </source>
</evidence>
<evidence type="ECO:0000256" key="6">
    <source>
        <dbReference type="ARBA" id="ARBA00022824"/>
    </source>
</evidence>
<dbReference type="SUPFAM" id="SSF55856">
    <property type="entry name" value="Cytochrome b5-like heme/steroid binding domain"/>
    <property type="match status" value="1"/>
</dbReference>
<dbReference type="PROSITE" id="PS00191">
    <property type="entry name" value="CYTOCHROME_B5_1"/>
    <property type="match status" value="1"/>
</dbReference>
<evidence type="ECO:0000256" key="3">
    <source>
        <dbReference type="ARBA" id="ARBA00022617"/>
    </source>
</evidence>
<dbReference type="FunFam" id="3.10.120.10:FF:000002">
    <property type="entry name" value="Cytochrome b5 type B"/>
    <property type="match status" value="1"/>
</dbReference>
<evidence type="ECO:0000256" key="13">
    <source>
        <dbReference type="ARBA" id="ARBA00039806"/>
    </source>
</evidence>
<keyword evidence="5 14" id="KW-0479">Metal-binding</keyword>
<evidence type="ECO:0000256" key="7">
    <source>
        <dbReference type="ARBA" id="ARBA00022848"/>
    </source>
</evidence>
<sequence>MSGEKKIITLAELQEHDTAKSLWIAINNHVYDITKFLDEHPGGEEVLLDQAGQRATEAFEDVGHSNEARELMKDYHIGELAKDDHEGGYEPYDPDEEGSSNLSTALSWFIPAAICIGIFAVAIYRMMSN</sequence>
<dbReference type="InterPro" id="IPR018506">
    <property type="entry name" value="Cyt_B5_heme-BS"/>
</dbReference>
<keyword evidence="9 14" id="KW-0408">Iron</keyword>
<reference evidence="16" key="1">
    <citation type="submission" date="2020-04" db="EMBL/GenBank/DDBJ databases">
        <authorList>
            <person name="Alioto T."/>
            <person name="Alioto T."/>
            <person name="Gomez Garrido J."/>
        </authorList>
    </citation>
    <scope>NUCLEOTIDE SEQUENCE</scope>
    <source>
        <strain evidence="16">A484AB</strain>
    </source>
</reference>
<evidence type="ECO:0000259" key="15">
    <source>
        <dbReference type="PROSITE" id="PS50255"/>
    </source>
</evidence>
<dbReference type="InterPro" id="IPR050668">
    <property type="entry name" value="Cytochrome_b5"/>
</dbReference>
<dbReference type="InterPro" id="IPR001199">
    <property type="entry name" value="Cyt_B5-like_heme/steroid-bd"/>
</dbReference>
<keyword evidence="10 14" id="KW-0472">Membrane</keyword>
<proteinExistence type="inferred from homology"/>